<evidence type="ECO:0000256" key="2">
    <source>
        <dbReference type="ARBA" id="ARBA00023015"/>
    </source>
</evidence>
<dbReference type="PANTHER" id="PTHR12532">
    <property type="entry name" value="TRANSLATIONAL ACTIVATOR OF CYTOCHROME C OXIDASE 1"/>
    <property type="match status" value="1"/>
</dbReference>
<organism evidence="7 8">
    <name type="scientific">Candidatus Doudnabacteria bacterium RIFCSPHIGHO2_02_FULL_46_11</name>
    <dbReference type="NCBI Taxonomy" id="1817832"/>
    <lineage>
        <taxon>Bacteria</taxon>
        <taxon>Candidatus Doudnaibacteriota</taxon>
    </lineage>
</organism>
<feature type="domain" description="TACO1/YebC-like N-terminal" evidence="6">
    <location>
        <begin position="5"/>
        <end position="76"/>
    </location>
</feature>
<keyword evidence="4" id="KW-0963">Cytoplasm</keyword>
<keyword evidence="2 4" id="KW-0805">Transcription regulation</keyword>
<name>A0A1F5P8N2_9BACT</name>
<dbReference type="Gene3D" id="3.30.70.980">
    <property type="match status" value="2"/>
</dbReference>
<dbReference type="GO" id="GO:0006355">
    <property type="term" value="P:regulation of DNA-templated transcription"/>
    <property type="evidence" value="ECO:0007669"/>
    <property type="project" value="UniProtKB-UniRule"/>
</dbReference>
<dbReference type="STRING" id="1817832.A3J48_02745"/>
<evidence type="ECO:0000256" key="4">
    <source>
        <dbReference type="HAMAP-Rule" id="MF_00693"/>
    </source>
</evidence>
<dbReference type="PANTHER" id="PTHR12532:SF0">
    <property type="entry name" value="TRANSLATIONAL ACTIVATOR OF CYTOCHROME C OXIDASE 1"/>
    <property type="match status" value="1"/>
</dbReference>
<dbReference type="Proteomes" id="UP000176786">
    <property type="component" value="Unassembled WGS sequence"/>
</dbReference>
<dbReference type="NCBIfam" id="NF001030">
    <property type="entry name" value="PRK00110.1"/>
    <property type="match status" value="1"/>
</dbReference>
<proteinExistence type="inferred from homology"/>
<dbReference type="HAMAP" id="MF_00693">
    <property type="entry name" value="Transcrip_reg_TACO1"/>
    <property type="match status" value="1"/>
</dbReference>
<dbReference type="InterPro" id="IPR002876">
    <property type="entry name" value="Transcrip_reg_TACO1-like"/>
</dbReference>
<protein>
    <recommendedName>
        <fullName evidence="4">Probable transcriptional regulatory protein A3J48_02745</fullName>
    </recommendedName>
</protein>
<dbReference type="InterPro" id="IPR029072">
    <property type="entry name" value="YebC-like"/>
</dbReference>
<dbReference type="EMBL" id="MFES01000010">
    <property type="protein sequence ID" value="OGE86134.1"/>
    <property type="molecule type" value="Genomic_DNA"/>
</dbReference>
<dbReference type="InterPro" id="IPR017856">
    <property type="entry name" value="Integrase-like_N"/>
</dbReference>
<dbReference type="InterPro" id="IPR049083">
    <property type="entry name" value="TACO1_YebC_N"/>
</dbReference>
<gene>
    <name evidence="7" type="ORF">A3J48_02745</name>
</gene>
<dbReference type="GO" id="GO:0003677">
    <property type="term" value="F:DNA binding"/>
    <property type="evidence" value="ECO:0007669"/>
    <property type="project" value="UniProtKB-UniRule"/>
</dbReference>
<dbReference type="AlphaFoldDB" id="A0A1F5P8N2"/>
<sequence length="242" mass="26384">MSGHNKWSQIKRQKGIADQKKGQVFSKFSKNITLAAKEGGGNSDFNFKLRLLLDRAKSAGMPADNIDRAIKRGTGEGKEAQISAAVYEGLGPAGSAFIVETATDNTNRALQEVRQIFIKNNGQLGNSGSVSWMFDHRGLILATVPRSDLGNKIRSDLYLATIDAGALDVKDQAEGLEIYTEPKYLMKVKEAVENAGAKVESADISWLAKNPIQPTDAEKEKIEKLAEALEENDDVVNVYTNL</sequence>
<evidence type="ECO:0000313" key="8">
    <source>
        <dbReference type="Proteomes" id="UP000176786"/>
    </source>
</evidence>
<accession>A0A1F5P8N2</accession>
<keyword evidence="4" id="KW-0238">DNA-binding</keyword>
<dbReference type="Pfam" id="PF20772">
    <property type="entry name" value="TACO1_YebC_N"/>
    <property type="match status" value="1"/>
</dbReference>
<evidence type="ECO:0000259" key="5">
    <source>
        <dbReference type="Pfam" id="PF01709"/>
    </source>
</evidence>
<reference evidence="7 8" key="1">
    <citation type="journal article" date="2016" name="Nat. Commun.">
        <title>Thousands of microbial genomes shed light on interconnected biogeochemical processes in an aquifer system.</title>
        <authorList>
            <person name="Anantharaman K."/>
            <person name="Brown C.T."/>
            <person name="Hug L.A."/>
            <person name="Sharon I."/>
            <person name="Castelle C.J."/>
            <person name="Probst A.J."/>
            <person name="Thomas B.C."/>
            <person name="Singh A."/>
            <person name="Wilkins M.J."/>
            <person name="Karaoz U."/>
            <person name="Brodie E.L."/>
            <person name="Williams K.H."/>
            <person name="Hubbard S.S."/>
            <person name="Banfield J.F."/>
        </authorList>
    </citation>
    <scope>NUCLEOTIDE SEQUENCE [LARGE SCALE GENOMIC DNA]</scope>
</reference>
<dbReference type="Gene3D" id="1.10.10.200">
    <property type="match status" value="1"/>
</dbReference>
<evidence type="ECO:0000259" key="6">
    <source>
        <dbReference type="Pfam" id="PF20772"/>
    </source>
</evidence>
<dbReference type="SUPFAM" id="SSF75625">
    <property type="entry name" value="YebC-like"/>
    <property type="match status" value="1"/>
</dbReference>
<evidence type="ECO:0000313" key="7">
    <source>
        <dbReference type="EMBL" id="OGE86134.1"/>
    </source>
</evidence>
<dbReference type="InterPro" id="IPR048300">
    <property type="entry name" value="TACO1_YebC-like_2nd/3rd_dom"/>
</dbReference>
<dbReference type="FunFam" id="1.10.10.200:FF:000002">
    <property type="entry name" value="Probable transcriptional regulatory protein CLM62_37755"/>
    <property type="match status" value="1"/>
</dbReference>
<dbReference type="NCBIfam" id="TIGR01033">
    <property type="entry name" value="YebC/PmpR family DNA-binding transcriptional regulator"/>
    <property type="match status" value="1"/>
</dbReference>
<dbReference type="InterPro" id="IPR026564">
    <property type="entry name" value="Transcrip_reg_TACO1-like_dom3"/>
</dbReference>
<dbReference type="GO" id="GO:0005737">
    <property type="term" value="C:cytoplasm"/>
    <property type="evidence" value="ECO:0007669"/>
    <property type="project" value="UniProtKB-SubCell"/>
</dbReference>
<dbReference type="Pfam" id="PF01709">
    <property type="entry name" value="Transcrip_reg"/>
    <property type="match status" value="1"/>
</dbReference>
<evidence type="ECO:0000256" key="1">
    <source>
        <dbReference type="ARBA" id="ARBA00008724"/>
    </source>
</evidence>
<comment type="subcellular location">
    <subcellularLocation>
        <location evidence="4">Cytoplasm</location>
    </subcellularLocation>
</comment>
<keyword evidence="3 4" id="KW-0804">Transcription</keyword>
<evidence type="ECO:0000256" key="3">
    <source>
        <dbReference type="ARBA" id="ARBA00023163"/>
    </source>
</evidence>
<comment type="caution">
    <text evidence="7">The sequence shown here is derived from an EMBL/GenBank/DDBJ whole genome shotgun (WGS) entry which is preliminary data.</text>
</comment>
<dbReference type="NCBIfam" id="NF009044">
    <property type="entry name" value="PRK12378.1"/>
    <property type="match status" value="1"/>
</dbReference>
<feature type="domain" description="TACO1/YebC-like second and third" evidence="5">
    <location>
        <begin position="84"/>
        <end position="242"/>
    </location>
</feature>
<comment type="similarity">
    <text evidence="1 4">Belongs to the TACO1 family.</text>
</comment>